<evidence type="ECO:0000256" key="1">
    <source>
        <dbReference type="SAM" id="MobiDB-lite"/>
    </source>
</evidence>
<reference evidence="2" key="1">
    <citation type="journal article" date="2023" name="Mol. Phylogenet. Evol.">
        <title>Genome-scale phylogeny and comparative genomics of the fungal order Sordariales.</title>
        <authorList>
            <person name="Hensen N."/>
            <person name="Bonometti L."/>
            <person name="Westerberg I."/>
            <person name="Brannstrom I.O."/>
            <person name="Guillou S."/>
            <person name="Cros-Aarteil S."/>
            <person name="Calhoun S."/>
            <person name="Haridas S."/>
            <person name="Kuo A."/>
            <person name="Mondo S."/>
            <person name="Pangilinan J."/>
            <person name="Riley R."/>
            <person name="LaButti K."/>
            <person name="Andreopoulos B."/>
            <person name="Lipzen A."/>
            <person name="Chen C."/>
            <person name="Yan M."/>
            <person name="Daum C."/>
            <person name="Ng V."/>
            <person name="Clum A."/>
            <person name="Steindorff A."/>
            <person name="Ohm R.A."/>
            <person name="Martin F."/>
            <person name="Silar P."/>
            <person name="Natvig D.O."/>
            <person name="Lalanne C."/>
            <person name="Gautier V."/>
            <person name="Ament-Velasquez S.L."/>
            <person name="Kruys A."/>
            <person name="Hutchinson M.I."/>
            <person name="Powell A.J."/>
            <person name="Barry K."/>
            <person name="Miller A.N."/>
            <person name="Grigoriev I.V."/>
            <person name="Debuchy R."/>
            <person name="Gladieux P."/>
            <person name="Hiltunen Thoren M."/>
            <person name="Johannesson H."/>
        </authorList>
    </citation>
    <scope>NUCLEOTIDE SEQUENCE</scope>
    <source>
        <strain evidence="2">SMH4131-1</strain>
    </source>
</reference>
<keyword evidence="3" id="KW-1185">Reference proteome</keyword>
<protein>
    <submittedName>
        <fullName evidence="2">Uncharacterized protein</fullName>
    </submittedName>
</protein>
<feature type="compositionally biased region" description="Basic residues" evidence="1">
    <location>
        <begin position="80"/>
        <end position="95"/>
    </location>
</feature>
<dbReference type="AlphaFoldDB" id="A0AAE0IXW1"/>
<organism evidence="2 3">
    <name type="scientific">Cercophora scortea</name>
    <dbReference type="NCBI Taxonomy" id="314031"/>
    <lineage>
        <taxon>Eukaryota</taxon>
        <taxon>Fungi</taxon>
        <taxon>Dikarya</taxon>
        <taxon>Ascomycota</taxon>
        <taxon>Pezizomycotina</taxon>
        <taxon>Sordariomycetes</taxon>
        <taxon>Sordariomycetidae</taxon>
        <taxon>Sordariales</taxon>
        <taxon>Lasiosphaeriaceae</taxon>
        <taxon>Cercophora</taxon>
    </lineage>
</organism>
<dbReference type="EMBL" id="JAUEPO010000002">
    <property type="protein sequence ID" value="KAK3333253.1"/>
    <property type="molecule type" value="Genomic_DNA"/>
</dbReference>
<feature type="compositionally biased region" description="Low complexity" evidence="1">
    <location>
        <begin position="701"/>
        <end position="717"/>
    </location>
</feature>
<feature type="region of interest" description="Disordered" evidence="1">
    <location>
        <begin position="683"/>
        <end position="834"/>
    </location>
</feature>
<evidence type="ECO:0000313" key="2">
    <source>
        <dbReference type="EMBL" id="KAK3333253.1"/>
    </source>
</evidence>
<sequence>MDRVSAETSQQPWTATRCHRLLRPLLAHVSALRKEKARRATVISHHDDTDPSDQDGASCATDGTTTNLRKRESGCQERRVRYKYSGKAARRRHRASQPQEDASSTTPRQPETTKKQQLRRPTTKPAAQEISLSTPFLRRVRNQPMSSPSRGVDDSPSRTTATTPTGSRCSSHPTCHRKPRCVFEQELAGVAAADAELHGLYESVFRALDALLRATCPRKNRVAAPKSLLAMCLRKVPDYVSGLEHWERKDAAADGRVSTLNGSRVSFEVYSELESLGVVDGWRNLCTVVRAHGIQIMREAVGENLLPDDVTELVIRLCAQYMPRTEYMALVDSYIFRPYPRPLSPDQSILHTPALQPLRILTLWDTSSMPSLRQGKLADLLARDLLPAEWVLTRDFGRLWVATTGLLAEKGPCQDAVDFLVVTIRILCGLVSTGRRKPTTGQNESQDRAQKMLVGTTAALASIVLLGEDEAAPKSAQQQLTNTRLVNLRKRVEHILRSCSDGLRDRRAEVQQLGTYMLSLCAFLAFGTASAAAMVEAAWGKTAHDVRANDGRARQYDATMVFVSSVAHCWSRGTHLPPNIYFSRLCDRLETLHLPGSPLSNIRVDGSFCLADQTGDLRDLAFAEALKSRNSTRTPCASFAGFRWDEGISEWVVLASPTPRSTSCPVAAAADLRLPARILRPKTQTASCSVRHHDEDEDESGPSSDDAIPVSPSPSSADPEDDHHQPAGPNVHVSDDETSEQQHHHYLLGHRRLRRPLVKPAAMPTGPDDELSLDETSDKENNHQHHMPGTKWLTRKRPARTSLLSLQPVRKRKSAVAVERYGDESSDDELSHLV</sequence>
<evidence type="ECO:0000313" key="3">
    <source>
        <dbReference type="Proteomes" id="UP001286456"/>
    </source>
</evidence>
<feature type="compositionally biased region" description="Polar residues" evidence="1">
    <location>
        <begin position="96"/>
        <end position="110"/>
    </location>
</feature>
<feature type="compositionally biased region" description="Basic residues" evidence="1">
    <location>
        <begin position="784"/>
        <end position="799"/>
    </location>
</feature>
<comment type="caution">
    <text evidence="2">The sequence shown here is derived from an EMBL/GenBank/DDBJ whole genome shotgun (WGS) entry which is preliminary data.</text>
</comment>
<gene>
    <name evidence="2" type="ORF">B0T19DRAFT_121025</name>
</gene>
<proteinExistence type="predicted"/>
<name>A0AAE0IXW1_9PEZI</name>
<feature type="region of interest" description="Disordered" evidence="1">
    <location>
        <begin position="38"/>
        <end position="175"/>
    </location>
</feature>
<feature type="compositionally biased region" description="Basic and acidic residues" evidence="1">
    <location>
        <begin position="69"/>
        <end position="79"/>
    </location>
</feature>
<feature type="compositionally biased region" description="Basic residues" evidence="1">
    <location>
        <begin position="744"/>
        <end position="757"/>
    </location>
</feature>
<feature type="compositionally biased region" description="Polar residues" evidence="1">
    <location>
        <begin position="157"/>
        <end position="173"/>
    </location>
</feature>
<reference evidence="2" key="2">
    <citation type="submission" date="2023-06" db="EMBL/GenBank/DDBJ databases">
        <authorList>
            <consortium name="Lawrence Berkeley National Laboratory"/>
            <person name="Haridas S."/>
            <person name="Hensen N."/>
            <person name="Bonometti L."/>
            <person name="Westerberg I."/>
            <person name="Brannstrom I.O."/>
            <person name="Guillou S."/>
            <person name="Cros-Aarteil S."/>
            <person name="Calhoun S."/>
            <person name="Kuo A."/>
            <person name="Mondo S."/>
            <person name="Pangilinan J."/>
            <person name="Riley R."/>
            <person name="Labutti K."/>
            <person name="Andreopoulos B."/>
            <person name="Lipzen A."/>
            <person name="Chen C."/>
            <person name="Yanf M."/>
            <person name="Daum C."/>
            <person name="Ng V."/>
            <person name="Clum A."/>
            <person name="Steindorff A."/>
            <person name="Ohm R."/>
            <person name="Martin F."/>
            <person name="Silar P."/>
            <person name="Natvig D."/>
            <person name="Lalanne C."/>
            <person name="Gautier V."/>
            <person name="Ament-Velasquez S.L."/>
            <person name="Kruys A."/>
            <person name="Hutchinson M.I."/>
            <person name="Powell A.J."/>
            <person name="Barry K."/>
            <person name="Miller A.N."/>
            <person name="Grigoriev I.V."/>
            <person name="Debuchy R."/>
            <person name="Gladieux P."/>
            <person name="Thoren M.H."/>
            <person name="Johannesson H."/>
        </authorList>
    </citation>
    <scope>NUCLEOTIDE SEQUENCE</scope>
    <source>
        <strain evidence="2">SMH4131-1</strain>
    </source>
</reference>
<dbReference type="Proteomes" id="UP001286456">
    <property type="component" value="Unassembled WGS sequence"/>
</dbReference>
<accession>A0AAE0IXW1</accession>